<evidence type="ECO:0008006" key="4">
    <source>
        <dbReference type="Google" id="ProtNLM"/>
    </source>
</evidence>
<protein>
    <recommendedName>
        <fullName evidence="4">NIPSNAP domain-containing protein</fullName>
    </recommendedName>
</protein>
<feature type="chain" id="PRO_5013141259" description="NIPSNAP domain-containing protein" evidence="1">
    <location>
        <begin position="21"/>
        <end position="243"/>
    </location>
</feature>
<accession>A0A1Y1CEN9</accession>
<dbReference type="AlphaFoldDB" id="A0A1Y1CEN9"/>
<evidence type="ECO:0000256" key="1">
    <source>
        <dbReference type="SAM" id="SignalP"/>
    </source>
</evidence>
<name>A0A1Y1CEN9_9BACT</name>
<sequence length="243" mass="28096">MRKRIIGLAIALCLSFAVVAQTSEKTEKTVVESVYILPKKGMADEFEKAIKAHNEKFHPKGDYVAGLRRVEYGDKSGWYVWIMGPTTYAALDSRPAKENGHEADWDKTVEPFVEKYGPVNLWNYNENLSFGKDILMNAKHYEAWAIDLKKGQYYRFKEIAIKLMKTSEKMGVAFLVFNNPLHTAHSADVGIVWDFKSYADWSTDDGFKKEFEKLYGEGSWQNMFNEWMDVTIDYNAELRTIIR</sequence>
<keyword evidence="3" id="KW-1185">Reference proteome</keyword>
<proteinExistence type="predicted"/>
<dbReference type="KEGG" id="mbas:ALGA_0385"/>
<reference evidence="3" key="2">
    <citation type="journal article" date="2020" name="Antonie Van Leeuwenhoek">
        <title>Labilibaculum antarcticum sp. nov., a novel facultative anaerobic, psychrotorelant bacterium isolated from marine sediment of Antarctica.</title>
        <authorList>
            <person name="Watanabe M."/>
            <person name="Kojima H."/>
            <person name="Fukui M."/>
        </authorList>
    </citation>
    <scope>NUCLEOTIDE SEQUENCE [LARGE SCALE GENOMIC DNA]</scope>
    <source>
        <strain evidence="3">SPP2</strain>
    </source>
</reference>
<gene>
    <name evidence="2" type="ORF">ALGA_0385</name>
</gene>
<evidence type="ECO:0000313" key="2">
    <source>
        <dbReference type="EMBL" id="BAX78780.1"/>
    </source>
</evidence>
<reference evidence="2 3" key="1">
    <citation type="journal article" date="2018" name="Mar. Genomics">
        <title>Complete genome sequence of Marinifilaceae bacterium strain SPP2, isolated from the Antarctic marine sediment.</title>
        <authorList>
            <person name="Watanabe M."/>
            <person name="Kojima H."/>
            <person name="Fukui M."/>
        </authorList>
    </citation>
    <scope>NUCLEOTIDE SEQUENCE [LARGE SCALE GENOMIC DNA]</scope>
    <source>
        <strain evidence="2 3">SPP2</strain>
    </source>
</reference>
<dbReference type="RefSeq" id="WP_096427697.1">
    <property type="nucleotide sequence ID" value="NZ_AP018042.1"/>
</dbReference>
<dbReference type="OrthoDB" id="659133at2"/>
<keyword evidence="1" id="KW-0732">Signal</keyword>
<feature type="signal peptide" evidence="1">
    <location>
        <begin position="1"/>
        <end position="20"/>
    </location>
</feature>
<organism evidence="2 3">
    <name type="scientific">Labilibaculum antarcticum</name>
    <dbReference type="NCBI Taxonomy" id="1717717"/>
    <lineage>
        <taxon>Bacteria</taxon>
        <taxon>Pseudomonadati</taxon>
        <taxon>Bacteroidota</taxon>
        <taxon>Bacteroidia</taxon>
        <taxon>Marinilabiliales</taxon>
        <taxon>Marinifilaceae</taxon>
        <taxon>Labilibaculum</taxon>
    </lineage>
</organism>
<dbReference type="Proteomes" id="UP000218267">
    <property type="component" value="Chromosome"/>
</dbReference>
<evidence type="ECO:0000313" key="3">
    <source>
        <dbReference type="Proteomes" id="UP000218267"/>
    </source>
</evidence>
<dbReference type="EMBL" id="AP018042">
    <property type="protein sequence ID" value="BAX78780.1"/>
    <property type="molecule type" value="Genomic_DNA"/>
</dbReference>